<dbReference type="SUPFAM" id="SSF55785">
    <property type="entry name" value="PYP-like sensor domain (PAS domain)"/>
    <property type="match status" value="1"/>
</dbReference>
<evidence type="ECO:0000313" key="1">
    <source>
        <dbReference type="EMBL" id="EKE44691.1"/>
    </source>
</evidence>
<dbReference type="OrthoDB" id="9797304at2"/>
<comment type="caution">
    <text evidence="1">The sequence shown here is derived from an EMBL/GenBank/DDBJ whole genome shotgun (WGS) entry which is preliminary data.</text>
</comment>
<dbReference type="eggNOG" id="COG2205">
    <property type="taxonomic scope" value="Bacteria"/>
</dbReference>
<dbReference type="EMBL" id="AMGO01000021">
    <property type="protein sequence ID" value="EKE44691.1"/>
    <property type="molecule type" value="Genomic_DNA"/>
</dbReference>
<dbReference type="STRING" id="1231392.OCGS_1529"/>
<evidence type="ECO:0008006" key="3">
    <source>
        <dbReference type="Google" id="ProtNLM"/>
    </source>
</evidence>
<dbReference type="InterPro" id="IPR035965">
    <property type="entry name" value="PAS-like_dom_sf"/>
</dbReference>
<sequence>MNDMIWLAGLCAAALFAAALTAALGTHRRRLAGDRSGMAAEPATTAILIEDDAVIDATERGRAWLAGLETEEPAANDLQQAERALARDFPGFSAALIRAKAGVAGDLISTDGTGSLRIEPQGTRLRLTLCDAERRSVTLDGCSHASLLAELQTLRDTAATMPFIVWKQDAGGQIVWANRAYLDVVAASGRGTPGTWPPPALFDIAAAREKDGLHRVRLPGDAAGQDGWYECHVTEQKDGLLVSAMQADAIVSAETTLRDFVQTLSRTFADLSIGLAVFNRKGRLAMFNPALGDLTTLPIATLLGQPTLASFLDALRARSMMPEPRDYAAWRRQIADLERDAKNGTYSELWHLPSSRTFRVTGRPQPDGAVALLIEDVSAGIGLTRDFRARIDMGQSVLDRLDDAIAVFDATGLQCMTNAAYDALWPDTNPQGDQPVRAADAVAAWTGATAPSPLWQDAARFLGYGAERADWSGTARLLDGRGMKCHFLPLAGGATMVRFELLTARKRRTIVPPQRQTAIAERLKA</sequence>
<name>K2GPX3_9RHOB</name>
<proteinExistence type="predicted"/>
<keyword evidence="2" id="KW-1185">Reference proteome</keyword>
<dbReference type="AlphaFoldDB" id="K2GPX3"/>
<evidence type="ECO:0000313" key="2">
    <source>
        <dbReference type="Proteomes" id="UP000006765"/>
    </source>
</evidence>
<gene>
    <name evidence="1" type="ORF">OCGS_1529</name>
</gene>
<organism evidence="1 2">
    <name type="scientific">Oceaniovalibus guishaninsula JLT2003</name>
    <dbReference type="NCBI Taxonomy" id="1231392"/>
    <lineage>
        <taxon>Bacteria</taxon>
        <taxon>Pseudomonadati</taxon>
        <taxon>Pseudomonadota</taxon>
        <taxon>Alphaproteobacteria</taxon>
        <taxon>Rhodobacterales</taxon>
        <taxon>Roseobacteraceae</taxon>
        <taxon>Oceaniovalibus</taxon>
    </lineage>
</organism>
<dbReference type="Proteomes" id="UP000006765">
    <property type="component" value="Unassembled WGS sequence"/>
</dbReference>
<dbReference type="Pfam" id="PF12860">
    <property type="entry name" value="PAS_7"/>
    <property type="match status" value="1"/>
</dbReference>
<accession>K2GPX3</accession>
<protein>
    <recommendedName>
        <fullName evidence="3">PAS domain-containing protein</fullName>
    </recommendedName>
</protein>
<reference evidence="1 2" key="1">
    <citation type="journal article" date="2012" name="J. Bacteriol.">
        <title>Draft Genome Sequence of Oceaniovalibus guishaninsula JLT2003T.</title>
        <authorList>
            <person name="Tang K."/>
            <person name="Liu K."/>
            <person name="Jiao N."/>
        </authorList>
    </citation>
    <scope>NUCLEOTIDE SEQUENCE [LARGE SCALE GENOMIC DNA]</scope>
    <source>
        <strain evidence="1 2">JLT2003</strain>
    </source>
</reference>